<protein>
    <submittedName>
        <fullName evidence="2">Uncharacterized protein</fullName>
    </submittedName>
</protein>
<dbReference type="RefSeq" id="WP_248552205.1">
    <property type="nucleotide sequence ID" value="NZ_JALPRK010000011.1"/>
</dbReference>
<dbReference type="EMBL" id="JALPRK010000011">
    <property type="protein sequence ID" value="MCK8488120.1"/>
    <property type="molecule type" value="Genomic_DNA"/>
</dbReference>
<proteinExistence type="predicted"/>
<feature type="signal peptide" evidence="1">
    <location>
        <begin position="1"/>
        <end position="21"/>
    </location>
</feature>
<reference evidence="2" key="1">
    <citation type="submission" date="2022-04" db="EMBL/GenBank/DDBJ databases">
        <authorList>
            <person name="Seo M.-J."/>
        </authorList>
    </citation>
    <scope>NUCLEOTIDE SEQUENCE</scope>
    <source>
        <strain evidence="2">MBLB2552</strain>
    </source>
</reference>
<gene>
    <name evidence="2" type="ORF">M0651_13135</name>
</gene>
<evidence type="ECO:0000313" key="2">
    <source>
        <dbReference type="EMBL" id="MCK8488120.1"/>
    </source>
</evidence>
<dbReference type="Proteomes" id="UP001139534">
    <property type="component" value="Unassembled WGS sequence"/>
</dbReference>
<name>A0A9X2BS81_9BACL</name>
<sequence>MKNWFAALLPLALVVMLPALDAKTPASAGFLAGAGSQTAAVGTAEIRVPETVTVYLNAVDLGTGGGTLAGDPILWYQGEEASAVFSEREPDAGIDGPPDGYYIVNDTEEAIAYPVSPEAEVRLQIYDRTGQPEDIEIVGDEAVSLQKFSELFEKSDLLDLSQFPYHLTIQNGQVVRIVQQYVP</sequence>
<keyword evidence="1" id="KW-0732">Signal</keyword>
<evidence type="ECO:0000256" key="1">
    <source>
        <dbReference type="SAM" id="SignalP"/>
    </source>
</evidence>
<dbReference type="AlphaFoldDB" id="A0A9X2BS81"/>
<evidence type="ECO:0000313" key="3">
    <source>
        <dbReference type="Proteomes" id="UP001139534"/>
    </source>
</evidence>
<feature type="chain" id="PRO_5040941468" evidence="1">
    <location>
        <begin position="22"/>
        <end position="183"/>
    </location>
</feature>
<accession>A0A9X2BS81</accession>
<comment type="caution">
    <text evidence="2">The sequence shown here is derived from an EMBL/GenBank/DDBJ whole genome shotgun (WGS) entry which is preliminary data.</text>
</comment>
<organism evidence="2 3">
    <name type="scientific">Paenibacillus mellifer</name>
    <dbReference type="NCBI Taxonomy" id="2937794"/>
    <lineage>
        <taxon>Bacteria</taxon>
        <taxon>Bacillati</taxon>
        <taxon>Bacillota</taxon>
        <taxon>Bacilli</taxon>
        <taxon>Bacillales</taxon>
        <taxon>Paenibacillaceae</taxon>
        <taxon>Paenibacillus</taxon>
    </lineage>
</organism>
<keyword evidence="3" id="KW-1185">Reference proteome</keyword>